<protein>
    <recommendedName>
        <fullName evidence="5">Maltose O-acetyltransferase</fullName>
    </recommendedName>
</protein>
<name>A0ABP8P0B8_9NOCA</name>
<evidence type="ECO:0000256" key="2">
    <source>
        <dbReference type="ARBA" id="ARBA00022679"/>
    </source>
</evidence>
<evidence type="ECO:0000313" key="3">
    <source>
        <dbReference type="EMBL" id="GAA4479173.1"/>
    </source>
</evidence>
<dbReference type="Gene3D" id="2.160.10.10">
    <property type="entry name" value="Hexapeptide repeat proteins"/>
    <property type="match status" value="1"/>
</dbReference>
<dbReference type="PANTHER" id="PTHR23416">
    <property type="entry name" value="SIALIC ACID SYNTHASE-RELATED"/>
    <property type="match status" value="1"/>
</dbReference>
<dbReference type="InterPro" id="IPR001451">
    <property type="entry name" value="Hexapep"/>
</dbReference>
<proteinExistence type="inferred from homology"/>
<sequence>MRLITIIQSSPFVPVWLRILLLLAGGARVWGAGIYSGCHFGGKDIRMGLGTFVNRGVLFDGTAPITLGRQVAVGHGAKFITSTHEIGPADGRGARVYHRPITVGDGCWIGAGAIVLPGVTIGPGCIVGAGAVVTRDCDPNGLYAGNPARRVRDLSVESAAARPGS</sequence>
<dbReference type="InterPro" id="IPR011004">
    <property type="entry name" value="Trimer_LpxA-like_sf"/>
</dbReference>
<dbReference type="SUPFAM" id="SSF51161">
    <property type="entry name" value="Trimeric LpxA-like enzymes"/>
    <property type="match status" value="1"/>
</dbReference>
<accession>A0ABP8P0B8</accession>
<comment type="caution">
    <text evidence="3">The sequence shown here is derived from an EMBL/GenBank/DDBJ whole genome shotgun (WGS) entry which is preliminary data.</text>
</comment>
<keyword evidence="4" id="KW-1185">Reference proteome</keyword>
<reference evidence="4" key="1">
    <citation type="journal article" date="2019" name="Int. J. Syst. Evol. Microbiol.">
        <title>The Global Catalogue of Microorganisms (GCM) 10K type strain sequencing project: providing services to taxonomists for standard genome sequencing and annotation.</title>
        <authorList>
            <consortium name="The Broad Institute Genomics Platform"/>
            <consortium name="The Broad Institute Genome Sequencing Center for Infectious Disease"/>
            <person name="Wu L."/>
            <person name="Ma J."/>
        </authorList>
    </citation>
    <scope>NUCLEOTIDE SEQUENCE [LARGE SCALE GENOMIC DNA]</scope>
    <source>
        <strain evidence="4">JCM 32206</strain>
    </source>
</reference>
<dbReference type="RefSeq" id="WP_345345037.1">
    <property type="nucleotide sequence ID" value="NZ_BAABFB010000038.1"/>
</dbReference>
<dbReference type="Pfam" id="PF00132">
    <property type="entry name" value="Hexapep"/>
    <property type="match status" value="1"/>
</dbReference>
<gene>
    <name evidence="3" type="ORF">GCM10023094_23910</name>
</gene>
<dbReference type="PANTHER" id="PTHR23416:SF23">
    <property type="entry name" value="ACETYLTRANSFERASE C18B11.09C-RELATED"/>
    <property type="match status" value="1"/>
</dbReference>
<organism evidence="3 4">
    <name type="scientific">Rhodococcus olei</name>
    <dbReference type="NCBI Taxonomy" id="2161675"/>
    <lineage>
        <taxon>Bacteria</taxon>
        <taxon>Bacillati</taxon>
        <taxon>Actinomycetota</taxon>
        <taxon>Actinomycetes</taxon>
        <taxon>Mycobacteriales</taxon>
        <taxon>Nocardiaceae</taxon>
        <taxon>Rhodococcus</taxon>
    </lineage>
</organism>
<dbReference type="EMBL" id="BAABFB010000038">
    <property type="protein sequence ID" value="GAA4479173.1"/>
    <property type="molecule type" value="Genomic_DNA"/>
</dbReference>
<dbReference type="Proteomes" id="UP001501183">
    <property type="component" value="Unassembled WGS sequence"/>
</dbReference>
<evidence type="ECO:0008006" key="5">
    <source>
        <dbReference type="Google" id="ProtNLM"/>
    </source>
</evidence>
<keyword evidence="2" id="KW-0808">Transferase</keyword>
<evidence type="ECO:0000313" key="4">
    <source>
        <dbReference type="Proteomes" id="UP001501183"/>
    </source>
</evidence>
<dbReference type="InterPro" id="IPR051159">
    <property type="entry name" value="Hexapeptide_acetyltransf"/>
</dbReference>
<evidence type="ECO:0000256" key="1">
    <source>
        <dbReference type="ARBA" id="ARBA00007274"/>
    </source>
</evidence>
<comment type="similarity">
    <text evidence="1">Belongs to the transferase hexapeptide repeat family.</text>
</comment>